<organism evidence="1">
    <name type="scientific">Podoviridae sp. ctIi96</name>
    <dbReference type="NCBI Taxonomy" id="2826550"/>
    <lineage>
        <taxon>Viruses</taxon>
        <taxon>Duplodnaviria</taxon>
        <taxon>Heunggongvirae</taxon>
        <taxon>Uroviricota</taxon>
        <taxon>Caudoviricetes</taxon>
    </lineage>
</organism>
<name>A0A8S5M1P8_9CAUD</name>
<proteinExistence type="predicted"/>
<dbReference type="EMBL" id="BK014795">
    <property type="protein sequence ID" value="DAD76080.1"/>
    <property type="molecule type" value="Genomic_DNA"/>
</dbReference>
<protein>
    <submittedName>
        <fullName evidence="1">Uncharacterized protein</fullName>
    </submittedName>
</protein>
<evidence type="ECO:0000313" key="1">
    <source>
        <dbReference type="EMBL" id="DAD76080.1"/>
    </source>
</evidence>
<accession>A0A8S5M1P8</accession>
<reference evidence="1" key="1">
    <citation type="journal article" date="2021" name="Proc. Natl. Acad. Sci. U.S.A.">
        <title>A Catalog of Tens of Thousands of Viruses from Human Metagenomes Reveals Hidden Associations with Chronic Diseases.</title>
        <authorList>
            <person name="Tisza M.J."/>
            <person name="Buck C.B."/>
        </authorList>
    </citation>
    <scope>NUCLEOTIDE SEQUENCE</scope>
    <source>
        <strain evidence="1">CtIi96</strain>
    </source>
</reference>
<sequence>MDITIRKADIYKEVEKITSITGSSINMEDGSTLYDKVWANEYDQDILDTFWRNAVNTVISLFIRYLDKDTVKHNIIETDRGEIFSLKVKMPERFDRRLEGGICDLVSDLLATIVLSGWFELKLPEKVKTYNDKAIALSSEIRGELLYRVSPVRENRKDYGLDNYIFDQVYGKCTDCPSQG</sequence>